<dbReference type="GO" id="GO:1990281">
    <property type="term" value="C:efflux pump complex"/>
    <property type="evidence" value="ECO:0007669"/>
    <property type="project" value="TreeGrafter"/>
</dbReference>
<dbReference type="Proteomes" id="UP000494222">
    <property type="component" value="Unassembled WGS sequence"/>
</dbReference>
<dbReference type="InterPro" id="IPR006143">
    <property type="entry name" value="RND_pump_MFP"/>
</dbReference>
<dbReference type="Gene3D" id="2.40.30.170">
    <property type="match status" value="1"/>
</dbReference>
<dbReference type="SUPFAM" id="SSF111369">
    <property type="entry name" value="HlyD-like secretion proteins"/>
    <property type="match status" value="1"/>
</dbReference>
<comment type="similarity">
    <text evidence="1">Belongs to the membrane fusion protein (MFP) (TC 8.A.1) family.</text>
</comment>
<dbReference type="GO" id="GO:0015562">
    <property type="term" value="F:efflux transmembrane transporter activity"/>
    <property type="evidence" value="ECO:0007669"/>
    <property type="project" value="TreeGrafter"/>
</dbReference>
<dbReference type="EMBL" id="CABVPL010000004">
    <property type="protein sequence ID" value="VWB23319.1"/>
    <property type="molecule type" value="Genomic_DNA"/>
</dbReference>
<reference evidence="4 6" key="2">
    <citation type="submission" date="2019-09" db="EMBL/GenBank/DDBJ databases">
        <authorList>
            <person name="Depoorter E."/>
        </authorList>
    </citation>
    <scope>NUCLEOTIDE SEQUENCE [LARGE SCALE GENOMIC DNA]</scope>
    <source>
        <strain evidence="4">LMG 24064</strain>
    </source>
</reference>
<dbReference type="NCBIfam" id="TIGR01730">
    <property type="entry name" value="RND_mfp"/>
    <property type="match status" value="1"/>
</dbReference>
<dbReference type="Gene3D" id="2.40.50.100">
    <property type="match status" value="1"/>
</dbReference>
<gene>
    <name evidence="4" type="ORF">BLA24064_00936</name>
    <name evidence="3" type="ORF">F7R21_01370</name>
</gene>
<evidence type="ECO:0000313" key="3">
    <source>
        <dbReference type="EMBL" id="KAB0644485.1"/>
    </source>
</evidence>
<keyword evidence="2" id="KW-0175">Coiled coil</keyword>
<accession>A0A6H9T134</accession>
<dbReference type="Gene3D" id="1.10.287.470">
    <property type="entry name" value="Helix hairpin bin"/>
    <property type="match status" value="1"/>
</dbReference>
<dbReference type="OrthoDB" id="10524at2"/>
<feature type="coiled-coil region" evidence="2">
    <location>
        <begin position="109"/>
        <end position="136"/>
    </location>
</feature>
<keyword evidence="5" id="KW-1185">Reference proteome</keyword>
<dbReference type="GeneID" id="99788205"/>
<evidence type="ECO:0000313" key="4">
    <source>
        <dbReference type="EMBL" id="VWB23319.1"/>
    </source>
</evidence>
<dbReference type="PANTHER" id="PTHR30469">
    <property type="entry name" value="MULTIDRUG RESISTANCE PROTEIN MDTA"/>
    <property type="match status" value="1"/>
</dbReference>
<dbReference type="PANTHER" id="PTHR30469:SF15">
    <property type="entry name" value="HLYD FAMILY OF SECRETION PROTEINS"/>
    <property type="match status" value="1"/>
</dbReference>
<dbReference type="Proteomes" id="UP000430232">
    <property type="component" value="Unassembled WGS sequence"/>
</dbReference>
<organism evidence="3 5">
    <name type="scientific">Burkholderia latens</name>
    <dbReference type="NCBI Taxonomy" id="488446"/>
    <lineage>
        <taxon>Bacteria</taxon>
        <taxon>Pseudomonadati</taxon>
        <taxon>Pseudomonadota</taxon>
        <taxon>Betaproteobacteria</taxon>
        <taxon>Burkholderiales</taxon>
        <taxon>Burkholderiaceae</taxon>
        <taxon>Burkholderia</taxon>
        <taxon>Burkholderia cepacia complex</taxon>
    </lineage>
</organism>
<dbReference type="AlphaFoldDB" id="A0A6H9T134"/>
<dbReference type="Gene3D" id="2.40.420.20">
    <property type="match status" value="1"/>
</dbReference>
<evidence type="ECO:0000256" key="2">
    <source>
        <dbReference type="SAM" id="Coils"/>
    </source>
</evidence>
<reference evidence="3 5" key="1">
    <citation type="submission" date="2019-09" db="EMBL/GenBank/DDBJ databases">
        <title>Draft genome sequences of 48 bacterial type strains from the CCUG.</title>
        <authorList>
            <person name="Tunovic T."/>
            <person name="Pineiro-Iglesias B."/>
            <person name="Unosson C."/>
            <person name="Inganas E."/>
            <person name="Ohlen M."/>
            <person name="Cardew S."/>
            <person name="Jensie-Markopoulos S."/>
            <person name="Salva-Serra F."/>
            <person name="Jaen-Luchoro D."/>
            <person name="Karlsson R."/>
            <person name="Svensson-Stadler L."/>
            <person name="Chun J."/>
            <person name="Moore E."/>
        </authorList>
    </citation>
    <scope>NUCLEOTIDE SEQUENCE [LARGE SCALE GENOMIC DNA]</scope>
    <source>
        <strain evidence="3 5">CCUG 54555</strain>
    </source>
</reference>
<dbReference type="EMBL" id="VZOJ01000002">
    <property type="protein sequence ID" value="KAB0644485.1"/>
    <property type="molecule type" value="Genomic_DNA"/>
</dbReference>
<sequence length="376" mass="39424">MKLTPRSAALAAFIIVAGAAAWWLRSGALARAETQPPPAALTVSLVAPRSQDWPQTIEANGTTTAWQEAVISAEIGSLRITELRVDVGSEVKRGQLLARLADATATADLRKQEAAVAQARSNLEQAQADLKRSRQVADSGAVAAQKLDEYRITEAVDRAALASAEAELQNKRTVLSQTRIMAVDDGIISSRAALLGNVVSAGTEMFRLIRQGRIEWQAEVDAQQLARIRPGLPARVTLPGGKVIDGKVRLVSPTLSTSTGRAIVYVALDGHDAQPGMFAGGRIALGTTPALTLPESALVPRDGRTDLYVLNSDGATVTRRTVVTGRHQDGRAEILSGLDAGTRARVVASGGGFLSDGAHVRVSTQKDAGGGQGGLL</sequence>
<protein>
    <submittedName>
        <fullName evidence="3">Efflux RND transporter periplasmic adaptor subunit</fullName>
    </submittedName>
    <submittedName>
        <fullName evidence="4">RND transporter MFP subunit</fullName>
    </submittedName>
</protein>
<evidence type="ECO:0000313" key="5">
    <source>
        <dbReference type="Proteomes" id="UP000430232"/>
    </source>
</evidence>
<evidence type="ECO:0000256" key="1">
    <source>
        <dbReference type="ARBA" id="ARBA00009477"/>
    </source>
</evidence>
<evidence type="ECO:0000313" key="6">
    <source>
        <dbReference type="Proteomes" id="UP000494222"/>
    </source>
</evidence>
<proteinExistence type="inferred from homology"/>
<name>A0A6H9T134_9BURK</name>
<dbReference type="RefSeq" id="WP_151062518.1">
    <property type="nucleotide sequence ID" value="NZ_CABVPL010000004.1"/>
</dbReference>